<evidence type="ECO:0008006" key="4">
    <source>
        <dbReference type="Google" id="ProtNLM"/>
    </source>
</evidence>
<reference evidence="3" key="1">
    <citation type="journal article" date="2019" name="Int. J. Syst. Evol. Microbiol.">
        <title>The Global Catalogue of Microorganisms (GCM) 10K type strain sequencing project: providing services to taxonomists for standard genome sequencing and annotation.</title>
        <authorList>
            <consortium name="The Broad Institute Genomics Platform"/>
            <consortium name="The Broad Institute Genome Sequencing Center for Infectious Disease"/>
            <person name="Wu L."/>
            <person name="Ma J."/>
        </authorList>
    </citation>
    <scope>NUCLEOTIDE SEQUENCE [LARGE SCALE GENOMIC DNA]</scope>
    <source>
        <strain evidence="3">JCM 17441</strain>
    </source>
</reference>
<feature type="compositionally biased region" description="Low complexity" evidence="1">
    <location>
        <begin position="52"/>
        <end position="64"/>
    </location>
</feature>
<sequence>MDAWVVSILRDPGPATHEGTGSGFLCMENDDPTAEQQCLAFAEVGVTPSDITRGMPTPGTSTGSRPPPNARPAWCHSFG</sequence>
<dbReference type="Proteomes" id="UP001500620">
    <property type="component" value="Unassembled WGS sequence"/>
</dbReference>
<protein>
    <recommendedName>
        <fullName evidence="4">Glyoxalase-like domain-containing protein</fullName>
    </recommendedName>
</protein>
<gene>
    <name evidence="2" type="ORF">GCM10022255_001420</name>
</gene>
<proteinExistence type="predicted"/>
<name>A0ABP8CTT8_9ACTN</name>
<feature type="region of interest" description="Disordered" evidence="1">
    <location>
        <begin position="48"/>
        <end position="79"/>
    </location>
</feature>
<evidence type="ECO:0000313" key="3">
    <source>
        <dbReference type="Proteomes" id="UP001500620"/>
    </source>
</evidence>
<evidence type="ECO:0000313" key="2">
    <source>
        <dbReference type="EMBL" id="GAA4243232.1"/>
    </source>
</evidence>
<keyword evidence="3" id="KW-1185">Reference proteome</keyword>
<dbReference type="EMBL" id="BAABAT010000001">
    <property type="protein sequence ID" value="GAA4243232.1"/>
    <property type="molecule type" value="Genomic_DNA"/>
</dbReference>
<organism evidence="2 3">
    <name type="scientific">Dactylosporangium darangshiense</name>
    <dbReference type="NCBI Taxonomy" id="579108"/>
    <lineage>
        <taxon>Bacteria</taxon>
        <taxon>Bacillati</taxon>
        <taxon>Actinomycetota</taxon>
        <taxon>Actinomycetes</taxon>
        <taxon>Micromonosporales</taxon>
        <taxon>Micromonosporaceae</taxon>
        <taxon>Dactylosporangium</taxon>
    </lineage>
</organism>
<evidence type="ECO:0000256" key="1">
    <source>
        <dbReference type="SAM" id="MobiDB-lite"/>
    </source>
</evidence>
<comment type="caution">
    <text evidence="2">The sequence shown here is derived from an EMBL/GenBank/DDBJ whole genome shotgun (WGS) entry which is preliminary data.</text>
</comment>
<accession>A0ABP8CTT8</accession>